<organism evidence="2 3">
    <name type="scientific">Sandaracinobacteroides saxicola</name>
    <dbReference type="NCBI Taxonomy" id="2759707"/>
    <lineage>
        <taxon>Bacteria</taxon>
        <taxon>Pseudomonadati</taxon>
        <taxon>Pseudomonadota</taxon>
        <taxon>Alphaproteobacteria</taxon>
        <taxon>Sphingomonadales</taxon>
        <taxon>Sphingosinicellaceae</taxon>
        <taxon>Sandaracinobacteroides</taxon>
    </lineage>
</organism>
<dbReference type="GO" id="GO:0016740">
    <property type="term" value="F:transferase activity"/>
    <property type="evidence" value="ECO:0007669"/>
    <property type="project" value="UniProtKB-KW"/>
</dbReference>
<dbReference type="InterPro" id="IPR011009">
    <property type="entry name" value="Kinase-like_dom_sf"/>
</dbReference>
<dbReference type="Proteomes" id="UP000515292">
    <property type="component" value="Chromosome"/>
</dbReference>
<evidence type="ECO:0000313" key="3">
    <source>
        <dbReference type="Proteomes" id="UP000515292"/>
    </source>
</evidence>
<dbReference type="EMBL" id="CP059851">
    <property type="protein sequence ID" value="QMW22402.1"/>
    <property type="molecule type" value="Genomic_DNA"/>
</dbReference>
<dbReference type="RefSeq" id="WP_182295268.1">
    <property type="nucleotide sequence ID" value="NZ_CP059851.1"/>
</dbReference>
<keyword evidence="2" id="KW-0808">Transferase</keyword>
<dbReference type="InterPro" id="IPR041726">
    <property type="entry name" value="ACAD10_11_N"/>
</dbReference>
<feature type="domain" description="Aminoglycoside phosphotransferase" evidence="1">
    <location>
        <begin position="24"/>
        <end position="264"/>
    </location>
</feature>
<keyword evidence="3" id="KW-1185">Reference proteome</keyword>
<dbReference type="CDD" id="cd05154">
    <property type="entry name" value="ACAD10_11_N-like"/>
    <property type="match status" value="1"/>
</dbReference>
<dbReference type="Pfam" id="PF01636">
    <property type="entry name" value="APH"/>
    <property type="match status" value="1"/>
</dbReference>
<dbReference type="Gene3D" id="3.30.200.20">
    <property type="entry name" value="Phosphorylase Kinase, domain 1"/>
    <property type="match status" value="1"/>
</dbReference>
<proteinExistence type="predicted"/>
<dbReference type="AlphaFoldDB" id="A0A7G5IGB0"/>
<accession>A0A7G5IGB0</accession>
<dbReference type="SUPFAM" id="SSF56112">
    <property type="entry name" value="Protein kinase-like (PK-like)"/>
    <property type="match status" value="1"/>
</dbReference>
<dbReference type="PANTHER" id="PTHR21310:SF40">
    <property type="entry name" value="AMINOGLYCOSIDE PHOSPHOTRANSFERASE DOMAIN-CONTAINING PROTEIN-RELATED"/>
    <property type="match status" value="1"/>
</dbReference>
<evidence type="ECO:0000313" key="2">
    <source>
        <dbReference type="EMBL" id="QMW22402.1"/>
    </source>
</evidence>
<dbReference type="KEGG" id="sand:H3309_13785"/>
<reference evidence="2 3" key="1">
    <citation type="submission" date="2020-07" db="EMBL/GenBank/DDBJ databases">
        <title>Complete genome sequence for Sandaracinobacter sp. M6.</title>
        <authorList>
            <person name="Tang Y."/>
            <person name="Liu Q."/>
            <person name="Guo Z."/>
            <person name="Lei P."/>
            <person name="Huang B."/>
        </authorList>
    </citation>
    <scope>NUCLEOTIDE SEQUENCE [LARGE SCALE GENOMIC DNA]</scope>
    <source>
        <strain evidence="2 3">M6</strain>
    </source>
</reference>
<dbReference type="Gene3D" id="3.90.1200.10">
    <property type="match status" value="1"/>
</dbReference>
<sequence>MAEDWDAIAGWLAARGHRLAGPGERLAGGLANLNYRVVVDGRDAVLRRPPGGVLAAGASDMGREARVLRALAPVLPLVPRLLVFCDDAGVIGVPWQLIEWRPGVAVGGSLPPGFAATDGGWMTDALLEAMVGLHALAPEAVGLGALGRPGFKARTLAGWARRAEAAFGDARPAGLDGLLARLAAEVPDDAPPRLLHMDLKFDNLLLDPGARCATALIDWDMGTLGPPGFDLAVLLSYWAMPGDPVDVHALGAVPSLTPGWPTRAAVIAGYAARAGGVPDHLGWLLALARLRLGVAWMQLYRLWQRGDLAGDRYAGFERQAGAVIAHAADVYGETA</sequence>
<dbReference type="InterPro" id="IPR002575">
    <property type="entry name" value="Aminoglycoside_PTrfase"/>
</dbReference>
<dbReference type="PANTHER" id="PTHR21310">
    <property type="entry name" value="AMINOGLYCOSIDE PHOSPHOTRANSFERASE-RELATED-RELATED"/>
    <property type="match status" value="1"/>
</dbReference>
<evidence type="ECO:0000259" key="1">
    <source>
        <dbReference type="Pfam" id="PF01636"/>
    </source>
</evidence>
<protein>
    <submittedName>
        <fullName evidence="2">Phosphotransferase family protein</fullName>
    </submittedName>
</protein>
<gene>
    <name evidence="2" type="ORF">H3309_13785</name>
</gene>
<dbReference type="InterPro" id="IPR051678">
    <property type="entry name" value="AGP_Transferase"/>
</dbReference>
<name>A0A7G5IGB0_9SPHN</name>